<sequence length="448" mass="50937">MRLLHPIDLIFLSLEKRQQPMHVGGLLLFKIPDSAPSDFVQSLVEDIKQSKCQPVAPFNQVLRGMSWRADEDFDLDHHFRHISLPHPARIKELLVFISQEHSALLDRAKPLWTCTLIEGIEGNRFALYFKMHHAIADGIAGMRLMEKAFAKDQYIHSMIPPWCLEHKKEKEKTSKIKKIWHTVTDLKQQVETSPQIIYQELKQTLHDRKEDPHYVTSFQAPKSIFNQKISASRRFAAQSFALARIRNIATALNVTVNDVILSICSGALRSYLIGLNQLPKKPLIAMVPASVRSDQTDSSNRITMILANLATDSSDRKERTQIISNSVNTAKTRFKRMNQNQILGYSAFVYAAAGINVISGLRPKKQPFNIVISNLAGPREALYWNGAKLEEIYPASVIFDGQALNITLTSYLDQLEVGLVACRKTVPKMQSLLQYLEDEIHQYELLIQ</sequence>
<dbReference type="GO" id="GO:0071731">
    <property type="term" value="P:response to nitric oxide"/>
    <property type="evidence" value="ECO:0007669"/>
    <property type="project" value="TreeGrafter"/>
</dbReference>
<dbReference type="SUPFAM" id="SSF52777">
    <property type="entry name" value="CoA-dependent acyltransferases"/>
    <property type="match status" value="1"/>
</dbReference>
<dbReference type="GO" id="GO:0019432">
    <property type="term" value="P:triglyceride biosynthetic process"/>
    <property type="evidence" value="ECO:0007669"/>
    <property type="project" value="UniProtKB-UniPathway"/>
</dbReference>
<dbReference type="UniPathway" id="UPA00282"/>
<proteinExistence type="inferred from homology"/>
<evidence type="ECO:0000256" key="4">
    <source>
        <dbReference type="ARBA" id="ARBA00013244"/>
    </source>
</evidence>
<dbReference type="GO" id="GO:0001666">
    <property type="term" value="P:response to hypoxia"/>
    <property type="evidence" value="ECO:0007669"/>
    <property type="project" value="TreeGrafter"/>
</dbReference>
<evidence type="ECO:0000313" key="14">
    <source>
        <dbReference type="Proteomes" id="UP000242501"/>
    </source>
</evidence>
<dbReference type="PANTHER" id="PTHR31650">
    <property type="entry name" value="O-ACYLTRANSFERASE (WSD1-LIKE) FAMILY PROTEIN"/>
    <property type="match status" value="1"/>
</dbReference>
<evidence type="ECO:0000256" key="8">
    <source>
        <dbReference type="ARBA" id="ARBA00023098"/>
    </source>
</evidence>
<dbReference type="EMBL" id="FMYL01000004">
    <property type="protein sequence ID" value="SDB90207.1"/>
    <property type="molecule type" value="Genomic_DNA"/>
</dbReference>
<accession>A0A1G6H7F2</accession>
<evidence type="ECO:0000256" key="7">
    <source>
        <dbReference type="ARBA" id="ARBA00022798"/>
    </source>
</evidence>
<keyword evidence="7" id="KW-0319">Glycerol metabolism</keyword>
<feature type="domain" description="O-acyltransferase WSD1 C-terminal" evidence="12">
    <location>
        <begin position="300"/>
        <end position="442"/>
    </location>
</feature>
<dbReference type="STRING" id="1219383.SAMN05421733_104117"/>
<evidence type="ECO:0000256" key="2">
    <source>
        <dbReference type="ARBA" id="ARBA00005189"/>
    </source>
</evidence>
<keyword evidence="9 13" id="KW-0012">Acyltransferase</keyword>
<evidence type="ECO:0000256" key="5">
    <source>
        <dbReference type="ARBA" id="ARBA00022516"/>
    </source>
</evidence>
<keyword evidence="6 13" id="KW-0808">Transferase</keyword>
<gene>
    <name evidence="13" type="ORF">SAMN05421733_104117</name>
</gene>
<dbReference type="RefSeq" id="WP_092747466.1">
    <property type="nucleotide sequence ID" value="NZ_FMYL01000004.1"/>
</dbReference>
<evidence type="ECO:0000256" key="10">
    <source>
        <dbReference type="ARBA" id="ARBA00048109"/>
    </source>
</evidence>
<evidence type="ECO:0000256" key="3">
    <source>
        <dbReference type="ARBA" id="ARBA00009587"/>
    </source>
</evidence>
<evidence type="ECO:0000259" key="11">
    <source>
        <dbReference type="Pfam" id="PF03007"/>
    </source>
</evidence>
<evidence type="ECO:0000313" key="13">
    <source>
        <dbReference type="EMBL" id="SDB90207.1"/>
    </source>
</evidence>
<organism evidence="13 14">
    <name type="scientific">Acinetobacter boissieri</name>
    <dbReference type="NCBI Taxonomy" id="1219383"/>
    <lineage>
        <taxon>Bacteria</taxon>
        <taxon>Pseudomonadati</taxon>
        <taxon>Pseudomonadota</taxon>
        <taxon>Gammaproteobacteria</taxon>
        <taxon>Moraxellales</taxon>
        <taxon>Moraxellaceae</taxon>
        <taxon>Acinetobacter</taxon>
    </lineage>
</organism>
<evidence type="ECO:0000256" key="9">
    <source>
        <dbReference type="ARBA" id="ARBA00023315"/>
    </source>
</evidence>
<feature type="domain" description="O-acyltransferase WSD1-like N-terminal" evidence="11">
    <location>
        <begin position="4"/>
        <end position="260"/>
    </location>
</feature>
<protein>
    <recommendedName>
        <fullName evidence="4">diacylglycerol O-acyltransferase</fullName>
        <ecNumber evidence="4">2.3.1.20</ecNumber>
    </recommendedName>
</protein>
<evidence type="ECO:0000256" key="6">
    <source>
        <dbReference type="ARBA" id="ARBA00022679"/>
    </source>
</evidence>
<dbReference type="GO" id="GO:0051701">
    <property type="term" value="P:biological process involved in interaction with host"/>
    <property type="evidence" value="ECO:0007669"/>
    <property type="project" value="TreeGrafter"/>
</dbReference>
<keyword evidence="5" id="KW-0444">Lipid biosynthesis</keyword>
<comment type="similarity">
    <text evidence="3">Belongs to the long-chain O-acyltransferase family.</text>
</comment>
<dbReference type="EC" id="2.3.1.20" evidence="4"/>
<dbReference type="GO" id="GO:0004144">
    <property type="term" value="F:diacylglycerol O-acyltransferase activity"/>
    <property type="evidence" value="ECO:0007669"/>
    <property type="project" value="UniProtKB-EC"/>
</dbReference>
<keyword evidence="8" id="KW-0443">Lipid metabolism</keyword>
<dbReference type="InterPro" id="IPR045034">
    <property type="entry name" value="O-acyltransferase_WSD1-like"/>
</dbReference>
<dbReference type="InterPro" id="IPR004255">
    <property type="entry name" value="O-acyltransferase_WSD1_N"/>
</dbReference>
<dbReference type="GO" id="GO:0005886">
    <property type="term" value="C:plasma membrane"/>
    <property type="evidence" value="ECO:0007669"/>
    <property type="project" value="TreeGrafter"/>
</dbReference>
<evidence type="ECO:0000256" key="1">
    <source>
        <dbReference type="ARBA" id="ARBA00004771"/>
    </source>
</evidence>
<keyword evidence="14" id="KW-1185">Reference proteome</keyword>
<comment type="pathway">
    <text evidence="2">Lipid metabolism.</text>
</comment>
<evidence type="ECO:0000259" key="12">
    <source>
        <dbReference type="Pfam" id="PF06974"/>
    </source>
</evidence>
<dbReference type="AlphaFoldDB" id="A0A1G6H7F2"/>
<reference evidence="14" key="1">
    <citation type="submission" date="2016-09" db="EMBL/GenBank/DDBJ databases">
        <authorList>
            <person name="Varghese N."/>
            <person name="Submissions S."/>
        </authorList>
    </citation>
    <scope>NUCLEOTIDE SEQUENCE [LARGE SCALE GENOMIC DNA]</scope>
    <source>
        <strain evidence="14">ANC 4422</strain>
    </source>
</reference>
<comment type="pathway">
    <text evidence="1">Glycerolipid metabolism; triacylglycerol biosynthesis.</text>
</comment>
<dbReference type="InterPro" id="IPR014292">
    <property type="entry name" value="Acyl_transf_WS/DGAT"/>
</dbReference>
<dbReference type="OrthoDB" id="9810950at2"/>
<dbReference type="InterPro" id="IPR009721">
    <property type="entry name" value="O-acyltransferase_WSD1_C"/>
</dbReference>
<dbReference type="Pfam" id="PF06974">
    <property type="entry name" value="WS_DGAT_C"/>
    <property type="match status" value="1"/>
</dbReference>
<dbReference type="Pfam" id="PF03007">
    <property type="entry name" value="WS_DGAT_cat"/>
    <property type="match status" value="1"/>
</dbReference>
<comment type="catalytic activity">
    <reaction evidence="10">
        <text>an acyl-CoA + a 1,2-diacyl-sn-glycerol = a triacyl-sn-glycerol + CoA</text>
        <dbReference type="Rhea" id="RHEA:10868"/>
        <dbReference type="ChEBI" id="CHEBI:17815"/>
        <dbReference type="ChEBI" id="CHEBI:57287"/>
        <dbReference type="ChEBI" id="CHEBI:58342"/>
        <dbReference type="ChEBI" id="CHEBI:64615"/>
        <dbReference type="EC" id="2.3.1.20"/>
    </reaction>
</comment>
<dbReference type="NCBIfam" id="TIGR02946">
    <property type="entry name" value="acyl_WS_DGAT"/>
    <property type="match status" value="1"/>
</dbReference>
<name>A0A1G6H7F2_9GAMM</name>
<dbReference type="PANTHER" id="PTHR31650:SF1">
    <property type="entry name" value="WAX ESTER SYNTHASE_DIACYLGLYCEROL ACYLTRANSFERASE 4-RELATED"/>
    <property type="match status" value="1"/>
</dbReference>
<dbReference type="GO" id="GO:0006071">
    <property type="term" value="P:glycerol metabolic process"/>
    <property type="evidence" value="ECO:0007669"/>
    <property type="project" value="UniProtKB-KW"/>
</dbReference>
<dbReference type="Proteomes" id="UP000242501">
    <property type="component" value="Unassembled WGS sequence"/>
</dbReference>